<dbReference type="RefSeq" id="WP_013173883.1">
    <property type="nucleotide sequence ID" value="NC_014219.1"/>
</dbReference>
<dbReference type="NCBIfam" id="TIGR01665">
    <property type="entry name" value="put_anti_recept"/>
    <property type="match status" value="1"/>
</dbReference>
<dbReference type="eggNOG" id="COG4926">
    <property type="taxonomic scope" value="Bacteria"/>
</dbReference>
<reference evidence="3" key="1">
    <citation type="submission" date="2009-10" db="EMBL/GenBank/DDBJ databases">
        <title>Complete sequence of Bacillus selenitireducens MLS10.</title>
        <authorList>
            <consortium name="US DOE Joint Genome Institute"/>
            <person name="Lucas S."/>
            <person name="Copeland A."/>
            <person name="Lapidus A."/>
            <person name="Glavina del Rio T."/>
            <person name="Dalin E."/>
            <person name="Tice H."/>
            <person name="Bruce D."/>
            <person name="Goodwin L."/>
            <person name="Pitluck S."/>
            <person name="Sims D."/>
            <person name="Brettin T."/>
            <person name="Detter J.C."/>
            <person name="Han C."/>
            <person name="Larimer F."/>
            <person name="Land M."/>
            <person name="Hauser L."/>
            <person name="Kyrpides N."/>
            <person name="Ovchinnikova G."/>
            <person name="Stolz J."/>
        </authorList>
    </citation>
    <scope>NUCLEOTIDE SEQUENCE [LARGE SCALE GENOMIC DNA]</scope>
    <source>
        <strain evidence="3">MLS10</strain>
    </source>
</reference>
<dbReference type="OrthoDB" id="4387735at2"/>
<dbReference type="InterPro" id="IPR044051">
    <property type="entry name" value="Prophage_tail_N"/>
</dbReference>
<feature type="domain" description="Prophage endopeptidase tail N-terminal" evidence="2">
    <location>
        <begin position="13"/>
        <end position="85"/>
    </location>
</feature>
<keyword evidence="4" id="KW-1185">Reference proteome</keyword>
<dbReference type="Proteomes" id="UP000000271">
    <property type="component" value="Chromosome"/>
</dbReference>
<dbReference type="InterPro" id="IPR010572">
    <property type="entry name" value="Tail_dom"/>
</dbReference>
<dbReference type="InterPro" id="IPR007119">
    <property type="entry name" value="Phage_tail_spike_N"/>
</dbReference>
<dbReference type="KEGG" id="bse:Bsel_2994"/>
<protein>
    <submittedName>
        <fullName evidence="3">Phage minor structural protein</fullName>
    </submittedName>
</protein>
<proteinExistence type="predicted"/>
<evidence type="ECO:0000313" key="4">
    <source>
        <dbReference type="Proteomes" id="UP000000271"/>
    </source>
</evidence>
<gene>
    <name evidence="3" type="ordered locus">Bsel_2994</name>
</gene>
<name>D6XZX4_BACIE</name>
<organism evidence="3 4">
    <name type="scientific">Bacillus selenitireducens (strain ATCC 700615 / DSM 15326 / MLS10)</name>
    <dbReference type="NCBI Taxonomy" id="439292"/>
    <lineage>
        <taxon>Bacteria</taxon>
        <taxon>Bacillati</taxon>
        <taxon>Bacillota</taxon>
        <taxon>Bacilli</taxon>
        <taxon>Bacillales</taxon>
        <taxon>Bacillaceae</taxon>
        <taxon>Salisediminibacterium</taxon>
    </lineage>
</organism>
<dbReference type="EMBL" id="CP001791">
    <property type="protein sequence ID" value="ADI00476.1"/>
    <property type="molecule type" value="Genomic_DNA"/>
</dbReference>
<dbReference type="AlphaFoldDB" id="D6XZX4"/>
<dbReference type="HOGENOM" id="CLU_027701_1_0_9"/>
<dbReference type="Pfam" id="PF06605">
    <property type="entry name" value="Prophage_tail"/>
    <property type="match status" value="1"/>
</dbReference>
<evidence type="ECO:0000313" key="3">
    <source>
        <dbReference type="EMBL" id="ADI00476.1"/>
    </source>
</evidence>
<dbReference type="Pfam" id="PF18994">
    <property type="entry name" value="Prophage_tailD1"/>
    <property type="match status" value="1"/>
</dbReference>
<accession>D6XZX4</accession>
<feature type="domain" description="Tail spike" evidence="1">
    <location>
        <begin position="136"/>
        <end position="332"/>
    </location>
</feature>
<evidence type="ECO:0000259" key="1">
    <source>
        <dbReference type="Pfam" id="PF06605"/>
    </source>
</evidence>
<dbReference type="STRING" id="439292.Bsel_2994"/>
<sequence>MIVLYSRKESTFTSNGIAVLHECQSCIVEEKLNGSYELNLTYPLSKRKAKLIEPFQVIKAAGQLFRIYHVEKDSRGHLLQVNARHVFYDLSYAFIEELVMEDVTGQGAVNAIMAEYDGSQPFNVTSTMTDTHSQYVRERSVADALFLVINRWRGELYRDNFNINLKEATPNDQGVTIRYGKNIAGIKERIQTDKVLTAIYPVGANRLTLPEKVLTNAQWDSAQYPDFKMVKKVGFQEAEDETTLRDQAYAYLQEHASLGVHYDVDLVQLDEAKAYQGFGQLLQVNVGDTVTVTHDLLGIDFKIKVIKVARDLLNGINTKVELGEPLYTLDRYMEEFRSSVDESIEKVDSSIGGIQHQLDDLHISYTIVKNLTVTADQIQVTYEVEKGSTHQFSANYDFTTDGSGKITSIQLDEVFSELLLKEVSVLDVGSTSFDITYVDGTSAVYNYTTDGSGRISSIERVEGGA</sequence>
<evidence type="ECO:0000259" key="2">
    <source>
        <dbReference type="Pfam" id="PF18994"/>
    </source>
</evidence>